<dbReference type="Pfam" id="PF06676">
    <property type="entry name" value="DUF1178"/>
    <property type="match status" value="1"/>
</dbReference>
<dbReference type="RefSeq" id="WP_044351760.1">
    <property type="nucleotide sequence ID" value="NZ_AZAC01000048.1"/>
</dbReference>
<dbReference type="EMBL" id="AZAC01000048">
    <property type="protein sequence ID" value="KIX11644.1"/>
    <property type="molecule type" value="Genomic_DNA"/>
</dbReference>
<organism evidence="2 3">
    <name type="scientific">Dethiosulfatarculus sandiegensis</name>
    <dbReference type="NCBI Taxonomy" id="1429043"/>
    <lineage>
        <taxon>Bacteria</taxon>
        <taxon>Pseudomonadati</taxon>
        <taxon>Thermodesulfobacteriota</taxon>
        <taxon>Desulfarculia</taxon>
        <taxon>Desulfarculales</taxon>
        <taxon>Desulfarculaceae</taxon>
        <taxon>Dethiosulfatarculus</taxon>
    </lineage>
</organism>
<evidence type="ECO:0000256" key="1">
    <source>
        <dbReference type="SAM" id="MobiDB-lite"/>
    </source>
</evidence>
<dbReference type="PATRIC" id="fig|1429043.3.peg.4911"/>
<evidence type="ECO:0000313" key="2">
    <source>
        <dbReference type="EMBL" id="KIX11644.1"/>
    </source>
</evidence>
<name>A0A0D2J083_9BACT</name>
<reference evidence="2 3" key="1">
    <citation type="submission" date="2013-11" db="EMBL/GenBank/DDBJ databases">
        <title>Metagenomic analysis of a methanogenic consortium involved in long chain n-alkane degradation.</title>
        <authorList>
            <person name="Davidova I.A."/>
            <person name="Callaghan A.V."/>
            <person name="Wawrik B."/>
            <person name="Pruitt S."/>
            <person name="Marks C."/>
            <person name="Duncan K.E."/>
            <person name="Suflita J.M."/>
        </authorList>
    </citation>
    <scope>NUCLEOTIDE SEQUENCE [LARGE SCALE GENOMIC DNA]</scope>
    <source>
        <strain evidence="2 3">SPR</strain>
    </source>
</reference>
<dbReference type="Proteomes" id="UP000032233">
    <property type="component" value="Unassembled WGS sequence"/>
</dbReference>
<sequence>MVVFDLQCTAGHSFEGWFENLEDLEDQVSRGMVVCPVCGDDCVRRVPSSFGIAKSHKTDGFNQEEAARMLSQALKRHIKEDFEDVGSQFANEALKIHYGASESRNIRGVSTPAEEEMLRSEGVNFFKVAEAAPEPPLSPTTETDDFDDND</sequence>
<accession>A0A0D2J083</accession>
<dbReference type="AlphaFoldDB" id="A0A0D2J083"/>
<dbReference type="OrthoDB" id="5295943at2"/>
<evidence type="ECO:0000313" key="3">
    <source>
        <dbReference type="Proteomes" id="UP000032233"/>
    </source>
</evidence>
<comment type="caution">
    <text evidence="2">The sequence shown here is derived from an EMBL/GenBank/DDBJ whole genome shotgun (WGS) entry which is preliminary data.</text>
</comment>
<feature type="region of interest" description="Disordered" evidence="1">
    <location>
        <begin position="129"/>
        <end position="150"/>
    </location>
</feature>
<protein>
    <submittedName>
        <fullName evidence="2">Uncharacterized protein</fullName>
    </submittedName>
</protein>
<keyword evidence="3" id="KW-1185">Reference proteome</keyword>
<proteinExistence type="predicted"/>
<dbReference type="STRING" id="1429043.X474_23205"/>
<gene>
    <name evidence="2" type="ORF">X474_23205</name>
</gene>
<dbReference type="InParanoid" id="A0A0D2J083"/>
<dbReference type="InterPro" id="IPR009562">
    <property type="entry name" value="DUF1178"/>
</dbReference>